<organism evidence="3 4">
    <name type="scientific">Flavobacterium arundinis</name>
    <dbReference type="NCBI Taxonomy" id="3139143"/>
    <lineage>
        <taxon>Bacteria</taxon>
        <taxon>Pseudomonadati</taxon>
        <taxon>Bacteroidota</taxon>
        <taxon>Flavobacteriia</taxon>
        <taxon>Flavobacteriales</taxon>
        <taxon>Flavobacteriaceae</taxon>
        <taxon>Flavobacterium</taxon>
    </lineage>
</organism>
<dbReference type="NCBIfam" id="TIGR04189">
    <property type="entry name" value="surface_SprA"/>
    <property type="match status" value="1"/>
</dbReference>
<reference evidence="3 4" key="1">
    <citation type="submission" date="2024-04" db="EMBL/GenBank/DDBJ databases">
        <title>Flavobacterium sp. DGU11 16S ribosomal RNA gene Genome sequencing and assembly.</title>
        <authorList>
            <person name="Park S."/>
        </authorList>
    </citation>
    <scope>NUCLEOTIDE SEQUENCE [LARGE SCALE GENOMIC DNA]</scope>
    <source>
        <strain evidence="3 4">DGU11</strain>
    </source>
</reference>
<feature type="region of interest" description="Disordered" evidence="1">
    <location>
        <begin position="1961"/>
        <end position="1981"/>
    </location>
</feature>
<dbReference type="RefSeq" id="WP_341697994.1">
    <property type="nucleotide sequence ID" value="NZ_JBBYHR010000009.1"/>
</dbReference>
<feature type="domain" description="Gliding motility protein SprA N-terminal" evidence="2">
    <location>
        <begin position="60"/>
        <end position="468"/>
    </location>
</feature>
<sequence length="2455" mass="275055">MKTVYSKDFYTQIKYTLSVLFFLFGIVAQAQVIEEEENETSQDTVKGYNKGKVEMANPKSIIEAYTYDAATNRYIYTNKFDGFNINYPIILTPEEYQELALRESMREYYQQKSKAIDGKGTTEEQKNLLPRYYVNSSFFETLFGGNTIDVKPQGSVEIDLAGRYTKQDNPSIPPRNRSTFTFDFQQRISMSLQGKVGTRLAVNANYDTQSTFAFQNLIKLEYTPTEDDILQKIEIGNVSFPLSNSLVRGAQSLFGVKMALQFGKTTLTGIFSEQKSQTKTVTAQGGGTIQEFSLFGLEYDNDRHFFLSQYFRNQYNYSLRNYPLIDSRVQITRIEVWVTNKQNRINAAENNSRNIVAIQDLGEAPVVEVGVQGPDDITNESVGFADNPTTSPFFNVGANSPPDNGNNKLDPTIIPGGFLSSTVREIVTLNNNSFTGGLTASEGRDYSKLENARKLTASEYTYHAQLGYISLSQRLNNDEVLAVAYQYTIGDKVYQVGEFGTDGVAATVVDNTTTPETPVPATQSLVLKMLKSNLISVEQPTWNLMMKNVYQIPGGFQLTQEDFRFNILYTDPSPLNYITPAPTIANTPDSPPYPFPDPPNQEGPVTDTPLMRVFNLDRLSYANDPQEGGDGFFDFVPGLTIDTQNGRIFFTTVEPFGEYLYDKLADASNAETYQQDADESSFNPNQKKYVYRSMYRSTQADALQSSQKNKFQLKGRFKSTSANGIPLGAFNVPQGSVVVTAGGRVLVEGQDYTVNYQAGMVQILDPSLQASNTPIQVSVENNAVFGQQTRRFAGFNIEHKFNEKFLIGGTVLTMSERPFTTKTNYGQESVRNTIFGLNTVFSTEVPFFTRLVNKLPNMDTDVPSNFSFRGEVAMLKPNASKADQFNGEATTYVDDFEGSQTNIDMRGAQGWSLASAPVGLGGEFDVNVLDSGFKRSKLAWYSIDPSFYAESARPDGITAGDISTNRTRRVYYDELYPVTDVVPGQSRVVNTLDLSYYPQERGPYNYNPLAAPTNGFTQAQAVQNWGGIMRAINSTNFEQTNVEYIQFWVMDPYDGTDATPATNTGTLEINLGEISEDILKDNRKQYENGLPEAAGNQPTFASVWGKVPVSQSLIYAFDTDSANRGVQDVGFDGLADDQEAAQFSAFGAYPDPSADNYQFFLSATGNVLDRYKNYNGTEGNSPVDVGNNNRGNTTLPDVEDINRDNTMNTIDAYFKYEIPMVPGVIPGQGYVVDERPFNVQKADGTGNVTGRWLLYKVPVQGAGAVSVGGISSVRSIRFMRMIVRGFSSDVTLRFGALDLVRGEWRRYVNSLDAEPDNNEDATTDNTGFDVVALNVQENGDRQPIPYKSPPGVQREQLYNNNAVINQNEQALSLRVYSTDGSTSNSKGLEPDDARAVFKSVNVDMRQYKKLRMFLHAEALSSDNDSDSPEPNGLQSGEMKAFLRFGNDFTDNFYQVEMKLDVTPLNAVSEDQIWPESNNIEISLDALTRLKIDVLNGVAGQPDANGIYYRDIDDRMTVAIKGNPNFGYVRTLMLGVKNGYKLTDPMARNLRGEVWFNEMRLSDMDTKGGMAAIASMDTNFADFATISATGRMSTIGFGTIEQSPNERSREDMKQYDLVTNFALGKLLPKSWHVNLPFNYGVGEQVITPEYDPFQQDVRLEQLINETADQATRDNLRDRAIDYTKRTSINFIGVKKERAPEQKQHVYDPENVTLSYSYNQTEHHDYQIEDLVDQQVRVSADYNYAFQNKPVEPFKNTGFMKKSNYWKLLSDFNFNYLPSNLSFSSNIIRQFNRQQYRNVDVEGIPINPLYRRNYFFNYQYGFNYNITKALKFNYAVSTSNIVRNYLDENNMPIQEYTIWQDFWDTGEANSHTQQFVVNYDLPLSKLPALSFLKSTYTYNGTFNWQRSTDALSSVSRDTNGDGIDDTVFQLGNMLQNSSSHKLNTTLNMDLLYKYVGLGPKKPAAKNAAPKPAPKPGEKVTAAPKPATEGNVFVNGLIGVLTSVKNIQVNYTETSGTALPGFLPGIGFLGTTKPSLGFVFGSQDDDIRYQAASNGYLTNYSEFNQNFTQTTTKQLNLTASMDLFPDFKIDLSADRTYSENHSEQFDAYDETSGINRYQALSPYTYGNFMISTILIKTAFSASDVNGSEAFDAMRDNRLVIANRLAEQRYGGAPIPRYTADGTGGFADANAGYPVGFGRNSQAVLLPSFIAAYSGQDAGKVSTNPFRNIPLPNWIIKYTGLMRYKFFKDKFKRFSLQHSYSSHYNINSYRSNFEYTENPNGQDNNGVGNFYTKDIISNVNLSEQFNPLIRVDLEMKNSIKILAEIRKDRTLNMSFDNNLLTEVKGNEYIVGLGYRIKDVTINSSLADNASNVIRSDINIKADFSLRRNSTIVRYLDYDNNQLGGGQNIWSIKLTADYAFSKNLTAIFFYDHSFSKPVISTAYPLTNIRSGFTLRYNFGN</sequence>
<gene>
    <name evidence="3" type="primary">sprA</name>
    <name evidence="3" type="ORF">AAEO56_15620</name>
</gene>
<dbReference type="Proteomes" id="UP001464555">
    <property type="component" value="Unassembled WGS sequence"/>
</dbReference>
<feature type="domain" description="Gliding motility protein SprA N-terminal" evidence="2">
    <location>
        <begin position="1150"/>
        <end position="1660"/>
    </location>
</feature>
<proteinExistence type="predicted"/>
<dbReference type="InterPro" id="IPR026377">
    <property type="entry name" value="Cell_surface_SprA"/>
</dbReference>
<protein>
    <submittedName>
        <fullName evidence="3">Cell surface protein SprA</fullName>
    </submittedName>
</protein>
<accession>A0ABU9HZW0</accession>
<evidence type="ECO:0000313" key="4">
    <source>
        <dbReference type="Proteomes" id="UP001464555"/>
    </source>
</evidence>
<evidence type="ECO:0000256" key="1">
    <source>
        <dbReference type="SAM" id="MobiDB-lite"/>
    </source>
</evidence>
<evidence type="ECO:0000259" key="2">
    <source>
        <dbReference type="Pfam" id="PF14349"/>
    </source>
</evidence>
<name>A0ABU9HZW0_9FLAO</name>
<dbReference type="Pfam" id="PF14349">
    <property type="entry name" value="SprA_N"/>
    <property type="match status" value="2"/>
</dbReference>
<keyword evidence="4" id="KW-1185">Reference proteome</keyword>
<dbReference type="EMBL" id="JBBYHR010000009">
    <property type="protein sequence ID" value="MEL1245701.1"/>
    <property type="molecule type" value="Genomic_DNA"/>
</dbReference>
<comment type="caution">
    <text evidence="3">The sequence shown here is derived from an EMBL/GenBank/DDBJ whole genome shotgun (WGS) entry which is preliminary data.</text>
</comment>
<dbReference type="InterPro" id="IPR025684">
    <property type="entry name" value="SprA_N_dom"/>
</dbReference>
<evidence type="ECO:0000313" key="3">
    <source>
        <dbReference type="EMBL" id="MEL1245701.1"/>
    </source>
</evidence>